<gene>
    <name evidence="1" type="ORF">J5A53_00925</name>
</gene>
<evidence type="ECO:0000313" key="1">
    <source>
        <dbReference type="EMBL" id="QUC11303.1"/>
    </source>
</evidence>
<dbReference type="AlphaFoldDB" id="A0AB37HZP1"/>
<sequence length="427" mass="45022">MTINTSSLDNWADTGTLDSEAGNLKTHGTNFKNAIDNAKSSWQGLSSCYDTPHADLLYSSLDVPATAAQDAATGAGTIADAITNFTATVRPLETERVNLLAKISSFESTSVCYAPGSPEETEQNKKIIGLQNEVDNLASRYTSAVDTCVQSLGSIKADGTQGNPTRDGWLGFLRDTALSASGTASEAFKVQITRYRVRGVVRFFKIDFKTPWIPSSTSRNYYFKLFEKGDFKGLWRGGKGFNENFTRNLKESFLGPGKGKYGAWSKPTGGPSGKWFGLGVESTSKVKTGVSVAGRVGGRVFFVAGAALTYAGEYSSAQERLTKEHPELSSSQRNFKAAESSAVRGTAQIAAAAAAGAAAGSFFCPGVGTAVGVGVGLAMMIPTGGGKNLGDRIGDLAEAQWNLEKKAAKGAWNLAKKAGSGLKKLFS</sequence>
<evidence type="ECO:0000313" key="2">
    <source>
        <dbReference type="Proteomes" id="UP000677180"/>
    </source>
</evidence>
<proteinExistence type="predicted"/>
<dbReference type="Proteomes" id="UP000677180">
    <property type="component" value="Chromosome"/>
</dbReference>
<dbReference type="EMBL" id="CP072385">
    <property type="protein sequence ID" value="QUC11303.1"/>
    <property type="molecule type" value="Genomic_DNA"/>
</dbReference>
<name>A0AB37HZP1_9ACTN</name>
<dbReference type="RefSeq" id="WP_014847928.1">
    <property type="nucleotide sequence ID" value="NZ_CAJZDL010000019.1"/>
</dbReference>
<protein>
    <submittedName>
        <fullName evidence="1">Uncharacterized protein</fullName>
    </submittedName>
</protein>
<organism evidence="1 2">
    <name type="scientific">Arachnia propionica</name>
    <dbReference type="NCBI Taxonomy" id="1750"/>
    <lineage>
        <taxon>Bacteria</taxon>
        <taxon>Bacillati</taxon>
        <taxon>Actinomycetota</taxon>
        <taxon>Actinomycetes</taxon>
        <taxon>Propionibacteriales</taxon>
        <taxon>Propionibacteriaceae</taxon>
        <taxon>Arachnia</taxon>
    </lineage>
</organism>
<reference evidence="1" key="1">
    <citation type="submission" date="2021-03" db="EMBL/GenBank/DDBJ databases">
        <title>Human Oral Microbial Genomes.</title>
        <authorList>
            <person name="Johnston C.D."/>
            <person name="Chen T."/>
            <person name="Dewhirst F.E."/>
        </authorList>
    </citation>
    <scope>NUCLEOTIDE SEQUENCE</scope>
    <source>
        <strain evidence="1">F0714</strain>
    </source>
</reference>
<accession>A0AB37HZP1</accession>